<dbReference type="STRING" id="1230456.C468_14068"/>
<dbReference type="OrthoDB" id="329050at2157"/>
<accession>M0NRS6</accession>
<name>M0NRS6_9EURY</name>
<feature type="region of interest" description="Disordered" evidence="1">
    <location>
        <begin position="28"/>
        <end position="53"/>
    </location>
</feature>
<protein>
    <submittedName>
        <fullName evidence="3">Uncharacterized protein</fullName>
    </submittedName>
</protein>
<reference evidence="3 4" key="1">
    <citation type="journal article" date="2014" name="PLoS Genet.">
        <title>Phylogenetically driven sequencing of extremely halophilic archaea reveals strategies for static and dynamic osmo-response.</title>
        <authorList>
            <person name="Becker E.A."/>
            <person name="Seitzer P.M."/>
            <person name="Tritt A."/>
            <person name="Larsen D."/>
            <person name="Krusor M."/>
            <person name="Yao A.I."/>
            <person name="Wu D."/>
            <person name="Madern D."/>
            <person name="Eisen J.A."/>
            <person name="Darling A.E."/>
            <person name="Facciotti M.T."/>
        </authorList>
    </citation>
    <scope>NUCLEOTIDE SEQUENCE [LARGE SCALE GENOMIC DNA]</scope>
    <source>
        <strain evidence="3 4">JCM 14978</strain>
    </source>
</reference>
<evidence type="ECO:0000313" key="3">
    <source>
        <dbReference type="EMBL" id="EMA59924.1"/>
    </source>
</evidence>
<dbReference type="AlphaFoldDB" id="M0NRS6"/>
<feature type="compositionally biased region" description="Polar residues" evidence="1">
    <location>
        <begin position="44"/>
        <end position="53"/>
    </location>
</feature>
<feature type="transmembrane region" description="Helical" evidence="2">
    <location>
        <begin position="273"/>
        <end position="291"/>
    </location>
</feature>
<comment type="caution">
    <text evidence="3">The sequence shown here is derived from an EMBL/GenBank/DDBJ whole genome shotgun (WGS) entry which is preliminary data.</text>
</comment>
<gene>
    <name evidence="3" type="ORF">C468_14068</name>
</gene>
<evidence type="ECO:0000313" key="4">
    <source>
        <dbReference type="Proteomes" id="UP000011546"/>
    </source>
</evidence>
<sequence>MRRGRWVLALVAVVLLVGAAGVAVTAQESGGSESELTLSELKQEGTSYSSSPDSVRIEEGRMFWVIHWPAGITGSPGDPEDNQWEYLSPNDVVNRNSVYLRTINVDDREEVTVNVATYNVEEREVHDRETNTTTTEQVARNVTTSDHNVTLNRGWVLEEIPLSESQEGQHVTMWVGDSEELRWNFEHRSTATTQDLPFGTWGGLLRWSMLIFVVPIGVGGVVSLYGAKRVIDRTGKGPGWSYGSWVALFALIGGLIVASFWGNITRLLVEYPWAMVLYVLLFLFALMLETFEQHTKLVRFERDEISKTTMPSDEVGVDQLASDEKVLTIIDRPEEPAKMASDGVMAFLARLATGGAATLRTVDPDHEDADEHGETDTWKDPLRCQATVREGQVDMRAYVHPMSPSVVDYKPEGWELSLPELEDRDDYVSLASKVGLVLAAAFVATQLFAGLGGILAVALGVGWIGLRPNEAYARVWAAPVHYRRARTTALHLAEETDDAETIEAEREKRVRSEISTEKEKMDAVDKRDGTLVDEMFSIGEEEDDLPGADNGGAPSGDD</sequence>
<feature type="compositionally biased region" description="Low complexity" evidence="1">
    <location>
        <begin position="28"/>
        <end position="40"/>
    </location>
</feature>
<feature type="transmembrane region" description="Helical" evidence="2">
    <location>
        <begin position="239"/>
        <end position="261"/>
    </location>
</feature>
<keyword evidence="2" id="KW-0812">Transmembrane</keyword>
<dbReference type="EMBL" id="AOJH01000083">
    <property type="protein sequence ID" value="EMA59924.1"/>
    <property type="molecule type" value="Genomic_DNA"/>
</dbReference>
<feature type="compositionally biased region" description="Basic and acidic residues" evidence="1">
    <location>
        <begin position="503"/>
        <end position="530"/>
    </location>
</feature>
<keyword evidence="2" id="KW-0472">Membrane</keyword>
<feature type="transmembrane region" description="Helical" evidence="2">
    <location>
        <begin position="434"/>
        <end position="464"/>
    </location>
</feature>
<proteinExistence type="predicted"/>
<feature type="region of interest" description="Disordered" evidence="1">
    <location>
        <begin position="496"/>
        <end position="558"/>
    </location>
</feature>
<organism evidence="3 4">
    <name type="scientific">Halorubrum kocurii JCM 14978</name>
    <dbReference type="NCBI Taxonomy" id="1230456"/>
    <lineage>
        <taxon>Archaea</taxon>
        <taxon>Methanobacteriati</taxon>
        <taxon>Methanobacteriota</taxon>
        <taxon>Stenosarchaea group</taxon>
        <taxon>Halobacteria</taxon>
        <taxon>Halobacteriales</taxon>
        <taxon>Haloferacaceae</taxon>
        <taxon>Halorubrum</taxon>
    </lineage>
</organism>
<evidence type="ECO:0000256" key="1">
    <source>
        <dbReference type="SAM" id="MobiDB-lite"/>
    </source>
</evidence>
<dbReference type="RefSeq" id="WP_008849482.1">
    <property type="nucleotide sequence ID" value="NZ_AOJH01000083.1"/>
</dbReference>
<feature type="transmembrane region" description="Helical" evidence="2">
    <location>
        <begin position="204"/>
        <end position="227"/>
    </location>
</feature>
<keyword evidence="4" id="KW-1185">Reference proteome</keyword>
<evidence type="ECO:0000256" key="2">
    <source>
        <dbReference type="SAM" id="Phobius"/>
    </source>
</evidence>
<keyword evidence="2" id="KW-1133">Transmembrane helix</keyword>
<feature type="compositionally biased region" description="Gly residues" evidence="1">
    <location>
        <begin position="549"/>
        <end position="558"/>
    </location>
</feature>
<dbReference type="Proteomes" id="UP000011546">
    <property type="component" value="Unassembled WGS sequence"/>
</dbReference>
<dbReference type="PATRIC" id="fig|1230456.3.peg.2799"/>